<accession>A0A5B8VYS3</accession>
<proteinExistence type="inferred from homology"/>
<dbReference type="GO" id="GO:0015562">
    <property type="term" value="F:efflux transmembrane transporter activity"/>
    <property type="evidence" value="ECO:0007669"/>
    <property type="project" value="InterPro"/>
</dbReference>
<evidence type="ECO:0000256" key="6">
    <source>
        <dbReference type="ARBA" id="ARBA00023136"/>
    </source>
</evidence>
<evidence type="ECO:0000313" key="9">
    <source>
        <dbReference type="Proteomes" id="UP000321362"/>
    </source>
</evidence>
<dbReference type="InterPro" id="IPR051906">
    <property type="entry name" value="TolC-like"/>
</dbReference>
<evidence type="ECO:0000256" key="4">
    <source>
        <dbReference type="ARBA" id="ARBA00022452"/>
    </source>
</evidence>
<dbReference type="GO" id="GO:1990281">
    <property type="term" value="C:efflux pump complex"/>
    <property type="evidence" value="ECO:0007669"/>
    <property type="project" value="TreeGrafter"/>
</dbReference>
<dbReference type="GO" id="GO:0015288">
    <property type="term" value="F:porin activity"/>
    <property type="evidence" value="ECO:0007669"/>
    <property type="project" value="TreeGrafter"/>
</dbReference>
<reference evidence="8 9" key="1">
    <citation type="journal article" date="2013" name="J. Microbiol.">
        <title>Mucilaginibacter ginsenosidivorax sp. nov., with ginsenoside converting activity isolated from sediment.</title>
        <authorList>
            <person name="Kim J.K."/>
            <person name="Choi T.E."/>
            <person name="Liu Q.M."/>
            <person name="Park H.Y."/>
            <person name="Yi T.H."/>
            <person name="Yoon M.H."/>
            <person name="Kim S.C."/>
            <person name="Im W.T."/>
        </authorList>
    </citation>
    <scope>NUCLEOTIDE SEQUENCE [LARGE SCALE GENOMIC DNA]</scope>
    <source>
        <strain evidence="8 9">KHI28</strain>
    </source>
</reference>
<evidence type="ECO:0000256" key="5">
    <source>
        <dbReference type="ARBA" id="ARBA00022692"/>
    </source>
</evidence>
<keyword evidence="5" id="KW-0812">Transmembrane</keyword>
<dbReference type="Pfam" id="PF02321">
    <property type="entry name" value="OEP"/>
    <property type="match status" value="2"/>
</dbReference>
<gene>
    <name evidence="8" type="ORF">FSB76_11775</name>
</gene>
<evidence type="ECO:0000256" key="3">
    <source>
        <dbReference type="ARBA" id="ARBA00022448"/>
    </source>
</evidence>
<keyword evidence="7" id="KW-0998">Cell outer membrane</keyword>
<dbReference type="InterPro" id="IPR003423">
    <property type="entry name" value="OMP_efflux"/>
</dbReference>
<dbReference type="SUPFAM" id="SSF56954">
    <property type="entry name" value="Outer membrane efflux proteins (OEP)"/>
    <property type="match status" value="1"/>
</dbReference>
<dbReference type="Gene3D" id="1.20.1600.10">
    <property type="entry name" value="Outer membrane efflux proteins (OEP)"/>
    <property type="match status" value="1"/>
</dbReference>
<organism evidence="8 9">
    <name type="scientific">Mucilaginibacter ginsenosidivorax</name>
    <dbReference type="NCBI Taxonomy" id="862126"/>
    <lineage>
        <taxon>Bacteria</taxon>
        <taxon>Pseudomonadati</taxon>
        <taxon>Bacteroidota</taxon>
        <taxon>Sphingobacteriia</taxon>
        <taxon>Sphingobacteriales</taxon>
        <taxon>Sphingobacteriaceae</taxon>
        <taxon>Mucilaginibacter</taxon>
    </lineage>
</organism>
<dbReference type="KEGG" id="mgk:FSB76_11775"/>
<comment type="subcellular location">
    <subcellularLocation>
        <location evidence="1">Cell outer membrane</location>
    </subcellularLocation>
</comment>
<protein>
    <submittedName>
        <fullName evidence="8">TolC family protein</fullName>
    </submittedName>
</protein>
<evidence type="ECO:0000313" key="8">
    <source>
        <dbReference type="EMBL" id="QEC76594.1"/>
    </source>
</evidence>
<evidence type="ECO:0000256" key="7">
    <source>
        <dbReference type="ARBA" id="ARBA00023237"/>
    </source>
</evidence>
<dbReference type="OrthoDB" id="916581at2"/>
<dbReference type="PANTHER" id="PTHR30026">
    <property type="entry name" value="OUTER MEMBRANE PROTEIN TOLC"/>
    <property type="match status" value="1"/>
</dbReference>
<keyword evidence="3" id="KW-0813">Transport</keyword>
<comment type="similarity">
    <text evidence="2">Belongs to the outer membrane factor (OMF) (TC 1.B.17) family.</text>
</comment>
<name>A0A5B8VYS3_9SPHI</name>
<keyword evidence="6" id="KW-0472">Membrane</keyword>
<dbReference type="AlphaFoldDB" id="A0A5B8VYS3"/>
<sequence length="457" mass="50745">MTTQNNKTDHLKLLKHTVSAFWRYGTALAVSGLLFAGTATAQDRTITLDEAIKLGLDNSKVLKLSQAKIDQAVSQYNQAKDQALPTGKVSYGYNHAEIPANKLSLGQSSFNLPDRADAYLGILSLSEVLYAGGKYKYARESTDLLSQVARLDVVNDKDQITYDIINSYYNLYKVLQSKKVVAQNLATIDGQIKQSQRFFDQGLVTKNDVLRFQLQRSNVELNGIDLETNRRIINYSLNVLLGLPEGTQLNIDQITEVDRPVAPLSNYLDSAYASRVELQQADLRGKVAETSIKNIQANTLPTLAASGSAYYVDVNSNPIPKSGQFITPISVGLTLSWNFGNLWTNKNKVTEAKIQREQVTINKSITVDRIKNEVNQNYQNWTMALDKIKLLQTSIEQAGENNKILESKYKSNIASATDRADAETLLYQAQINLELAKADAGLAYYTLLKSTGKINNK</sequence>
<dbReference type="Proteomes" id="UP000321362">
    <property type="component" value="Chromosome"/>
</dbReference>
<dbReference type="EMBL" id="CP042437">
    <property type="protein sequence ID" value="QEC76594.1"/>
    <property type="molecule type" value="Genomic_DNA"/>
</dbReference>
<evidence type="ECO:0000256" key="1">
    <source>
        <dbReference type="ARBA" id="ARBA00004442"/>
    </source>
</evidence>
<dbReference type="RefSeq" id="WP_147053765.1">
    <property type="nucleotide sequence ID" value="NZ_CP042437.1"/>
</dbReference>
<keyword evidence="9" id="KW-1185">Reference proteome</keyword>
<dbReference type="GO" id="GO:0009279">
    <property type="term" value="C:cell outer membrane"/>
    <property type="evidence" value="ECO:0007669"/>
    <property type="project" value="UniProtKB-SubCell"/>
</dbReference>
<keyword evidence="4" id="KW-1134">Transmembrane beta strand</keyword>
<evidence type="ECO:0000256" key="2">
    <source>
        <dbReference type="ARBA" id="ARBA00007613"/>
    </source>
</evidence>
<dbReference type="PANTHER" id="PTHR30026:SF20">
    <property type="entry name" value="OUTER MEMBRANE PROTEIN TOLC"/>
    <property type="match status" value="1"/>
</dbReference>